<dbReference type="Proteomes" id="UP000236291">
    <property type="component" value="Unassembled WGS sequence"/>
</dbReference>
<reference evidence="1 2" key="1">
    <citation type="journal article" date="2014" name="Am. J. Bot.">
        <title>Genome assembly and annotation for red clover (Trifolium pratense; Fabaceae).</title>
        <authorList>
            <person name="Istvanek J."/>
            <person name="Jaros M."/>
            <person name="Krenek A."/>
            <person name="Repkova J."/>
        </authorList>
    </citation>
    <scope>NUCLEOTIDE SEQUENCE [LARGE SCALE GENOMIC DNA]</scope>
    <source>
        <strain evidence="2">cv. Tatra</strain>
        <tissue evidence="1">Young leaves</tissue>
    </source>
</reference>
<name>A0A2K3KWI1_TRIPR</name>
<dbReference type="AlphaFoldDB" id="A0A2K3KWI1"/>
<proteinExistence type="predicted"/>
<organism evidence="1 2">
    <name type="scientific">Trifolium pratense</name>
    <name type="common">Red clover</name>
    <dbReference type="NCBI Taxonomy" id="57577"/>
    <lineage>
        <taxon>Eukaryota</taxon>
        <taxon>Viridiplantae</taxon>
        <taxon>Streptophyta</taxon>
        <taxon>Embryophyta</taxon>
        <taxon>Tracheophyta</taxon>
        <taxon>Spermatophyta</taxon>
        <taxon>Magnoliopsida</taxon>
        <taxon>eudicotyledons</taxon>
        <taxon>Gunneridae</taxon>
        <taxon>Pentapetalae</taxon>
        <taxon>rosids</taxon>
        <taxon>fabids</taxon>
        <taxon>Fabales</taxon>
        <taxon>Fabaceae</taxon>
        <taxon>Papilionoideae</taxon>
        <taxon>50 kb inversion clade</taxon>
        <taxon>NPAAA clade</taxon>
        <taxon>Hologalegina</taxon>
        <taxon>IRL clade</taxon>
        <taxon>Trifolieae</taxon>
        <taxon>Trifolium</taxon>
    </lineage>
</organism>
<accession>A0A2K3KWI1</accession>
<protein>
    <submittedName>
        <fullName evidence="1">Uncharacterized protein</fullName>
    </submittedName>
</protein>
<evidence type="ECO:0000313" key="2">
    <source>
        <dbReference type="Proteomes" id="UP000236291"/>
    </source>
</evidence>
<dbReference type="EMBL" id="ASHM01115007">
    <property type="protein sequence ID" value="PNX70646.1"/>
    <property type="molecule type" value="Genomic_DNA"/>
</dbReference>
<feature type="non-terminal residue" evidence="1">
    <location>
        <position position="1"/>
    </location>
</feature>
<reference evidence="1 2" key="2">
    <citation type="journal article" date="2017" name="Front. Plant Sci.">
        <title>Gene Classification and Mining of Molecular Markers Useful in Red Clover (Trifolium pratense) Breeding.</title>
        <authorList>
            <person name="Istvanek J."/>
            <person name="Dluhosova J."/>
            <person name="Dluhos P."/>
            <person name="Patkova L."/>
            <person name="Nedelnik J."/>
            <person name="Repkova J."/>
        </authorList>
    </citation>
    <scope>NUCLEOTIDE SEQUENCE [LARGE SCALE GENOMIC DNA]</scope>
    <source>
        <strain evidence="2">cv. Tatra</strain>
        <tissue evidence="1">Young leaves</tissue>
    </source>
</reference>
<comment type="caution">
    <text evidence="1">The sequence shown here is derived from an EMBL/GenBank/DDBJ whole genome shotgun (WGS) entry which is preliminary data.</text>
</comment>
<gene>
    <name evidence="1" type="ORF">L195_g057602</name>
</gene>
<evidence type="ECO:0000313" key="1">
    <source>
        <dbReference type="EMBL" id="PNX70646.1"/>
    </source>
</evidence>
<sequence length="22" mass="2235">SASVKDVCAKEVNDKGIDGGRS</sequence>